<dbReference type="VEuPathDB" id="FungiDB:F4678DRAFT_31131"/>
<dbReference type="InterPro" id="IPR011761">
    <property type="entry name" value="ATP-grasp"/>
</dbReference>
<evidence type="ECO:0008006" key="11">
    <source>
        <dbReference type="Google" id="ProtNLM"/>
    </source>
</evidence>
<evidence type="ECO:0000259" key="8">
    <source>
        <dbReference type="PROSITE" id="PS50975"/>
    </source>
</evidence>
<dbReference type="Gene3D" id="1.10.1200.10">
    <property type="entry name" value="ACP-like"/>
    <property type="match status" value="1"/>
</dbReference>
<sequence>MSDLKATVRETEAGFHVEGYEKIEYDFTFVDGVFDIANPQLANCYSKWGRVLAVTDKNVFALYGRKMVEYFKHFNLEFKVHQTSIGEKAKTIDTFLSVCDSMTDFGIIRKEPVLVVGGGLVTDVAGFACAAYRRNTNFIRVPTTVIGLIDASVSIKVAVNYGRYKNRLGAYHAPIHTFLDFGFLRTLPISQVRNGFAELIKISSCAHLQVFDLLDKFCEQLIDTQFGRQDGSPSEIRNAADIINREGIFEMLKLETPNLHEIGLDRVIAYGHTWSPLHELIPETPLRHGHAISIDMAYSATLANARGLLPDNDHHRLLKLFSRAGLSIDHPQFDEEVLDKGTAAILKTRDGSLRLAVPSPLGSCAFINDIEPQELKDALHKHKSLAKTFPREGAGIEAHVDSSDTGYTDLAAEDRGVNHTVKVAGAKKPNAAHDASLMNKVPCNCLTQNGETPLAISSVEDGIKAQALLILPISLIVLCISTLKYSINPTSDSSHTSPRDGPRQKTILVTGVGMAKGLTLARAFYLSGHRVIGADFEDHIIPCSGRFSKSVSLFYRLPRPNGPNHAQAYIDRLMTIINDEGVDLWVSCSGVASAIEDAQAKEAIENLTSCKCIQFDVATTSMLHEKNKFMQACSERRLPVPETHEVASGDEILQVLSSSARQHPDRKYILKPVGMDDINRGDMTLLPLSSKAATAEHVARLFVSSSTPWILQQFIPGGDEYCTHALVVRGQLKCFVACPSAELLMHYTALSQDDGLWRDMQDFTTKFLECSPNAEDMTGHLSFDFMAQSTTEKGNKVGSKSLYAIECNPRAHTAVVLFAQDGPEMRDMVRAYTSVIENSGDSLVNGNYFHYAKSGSEQFLAMPPASSLPRYWIGHDAVSLVFQPLLRLITGSVGFMDSVNTMLTFLEHLFTWKDGSFEVWDPLPALVLYHVYWPLTILSAWWQVVVWSQQSSTQDHYTSLIMCEAKTNYFTCTLGEALTLRKHSDACAQSFQTVLHLIEHRARETPNSFALGFANPQEKPTERDLITFAEVDALSRVAASVLGQVLSKSSGDGRSSAVGLFCYSSLDLVLSWLGILRLGRAAFFFAPQLEANAIEHLCQESGVREILVDDGHKSELSHIQKYIKVVEVPSYHGKGVPTADKPIANNEAASTSSVVFLQHTSGTSSGLPKALYQTEWGAVGCLPVFTDPNPKATFTTTPFYHGGVADALRAWTSEALIWFFPEKAMPITSDNIVLAVNTARRRSKNTCVEYFSSVPYVLQMLLEVEGGSGLEILQSMDLVGVGGAPLPPAVGDELVKSGVQLLSRMGSAECGFLMSSHRRYKEDREWQYLRVVDDPDLMAFEPRKDGLSELVVKPGWPLRLKTNRGDSSYATSDLFEPHPQTPNAWRYHGRADALIALANGKKFDPQPIEDVLQSSSKIISDALVFGAGRQYPGALLFTSLSDCTDDEFLERVKPDIEKVNSTSPRHSRLSRSSIAVVRVKEEEVPIPKSSKGTILRRQAEDQWAETINQIYSNLSTMAATTNVPDEDLVKYISVLFREVLGHPVDPAKDVYSQGVDSIACVQIMKQIQASLLPAGRRPLPQNMIYDNGTIVALANRLKQIRHGGASLTTHYEEQLQLMRQLVKKYTSTRTAEVKPSTKQDIVVVLTGATGGLGAHILDDLINDSRITKIYCLLRAQSHFEAKQRIIKALLKRNMHTEEELESSRTLHSKIVCLRCDLSALNLDLSVDDRSCITNEATHIIHAAWTVNFNLGLRSFENQLANTRDLVEIANTAGAKFYFISSTAAVSNMRSGAVPEKVSSEPGDASALGYSQSKWVAEQICATAHSQIQQQNSAIPVENPRFSIIRVGQLCGNRFGVWNTSEAYPLLLSTAKLTACLPDLSGEILDWLPVDIAADAVVEIVLPRDE</sequence>
<feature type="domain" description="ATP-grasp" evidence="8">
    <location>
        <begin position="630"/>
        <end position="837"/>
    </location>
</feature>
<keyword evidence="6" id="KW-0067">ATP-binding</keyword>
<evidence type="ECO:0000256" key="3">
    <source>
        <dbReference type="ARBA" id="ARBA00022741"/>
    </source>
</evidence>
<dbReference type="Pfam" id="PF01761">
    <property type="entry name" value="DHQ_synthase"/>
    <property type="match status" value="1"/>
</dbReference>
<name>A0A9W8NKV9_9PEZI</name>
<dbReference type="EMBL" id="JANPWZ010000245">
    <property type="protein sequence ID" value="KAJ3578203.1"/>
    <property type="molecule type" value="Genomic_DNA"/>
</dbReference>
<dbReference type="CDD" id="cd08199">
    <property type="entry name" value="EEVS"/>
    <property type="match status" value="1"/>
</dbReference>
<dbReference type="FunFam" id="3.40.50.1970:FF:000018">
    <property type="entry name" value="Related to 2-epi-5-epi-valiolone synthase"/>
    <property type="match status" value="1"/>
</dbReference>
<dbReference type="Gene3D" id="1.20.1090.10">
    <property type="entry name" value="Dehydroquinate synthase-like - alpha domain"/>
    <property type="match status" value="1"/>
</dbReference>
<evidence type="ECO:0000313" key="9">
    <source>
        <dbReference type="EMBL" id="KAJ3578203.1"/>
    </source>
</evidence>
<dbReference type="InterPro" id="IPR042099">
    <property type="entry name" value="ANL_N_sf"/>
</dbReference>
<keyword evidence="4" id="KW-0520">NAD</keyword>
<dbReference type="PROSITE" id="PS50975">
    <property type="entry name" value="ATP_GRASP"/>
    <property type="match status" value="1"/>
</dbReference>
<dbReference type="Pfam" id="PF23562">
    <property type="entry name" value="AMP-binding_C_3"/>
    <property type="match status" value="1"/>
</dbReference>
<accession>A0A9W8NKV9</accession>
<dbReference type="Gene3D" id="3.40.50.20">
    <property type="match status" value="1"/>
</dbReference>
<dbReference type="Proteomes" id="UP001148614">
    <property type="component" value="Unassembled WGS sequence"/>
</dbReference>
<dbReference type="SUPFAM" id="SSF56796">
    <property type="entry name" value="Dehydroquinate synthase-like"/>
    <property type="match status" value="1"/>
</dbReference>
<dbReference type="Pfam" id="PF07993">
    <property type="entry name" value="NAD_binding_4"/>
    <property type="match status" value="1"/>
</dbReference>
<comment type="cofactor">
    <cofactor evidence="1">
        <name>NAD(+)</name>
        <dbReference type="ChEBI" id="CHEBI:57540"/>
    </cofactor>
</comment>
<comment type="caution">
    <text evidence="9">The sequence shown here is derived from an EMBL/GenBank/DDBJ whole genome shotgun (WGS) entry which is preliminary data.</text>
</comment>
<dbReference type="PANTHER" id="PTHR43622">
    <property type="entry name" value="3-DEHYDROQUINATE SYNTHASE"/>
    <property type="match status" value="1"/>
</dbReference>
<reference evidence="9" key="1">
    <citation type="submission" date="2022-07" db="EMBL/GenBank/DDBJ databases">
        <title>Genome Sequence of Xylaria arbuscula.</title>
        <authorList>
            <person name="Buettner E."/>
        </authorList>
    </citation>
    <scope>NUCLEOTIDE SEQUENCE</scope>
    <source>
        <strain evidence="9">VT107</strain>
    </source>
</reference>
<gene>
    <name evidence="9" type="ORF">NPX13_g2365</name>
</gene>
<dbReference type="InterPro" id="IPR030960">
    <property type="entry name" value="DHQS/DOIS_N"/>
</dbReference>
<dbReference type="InterPro" id="IPR009081">
    <property type="entry name" value="PP-bd_ACP"/>
</dbReference>
<dbReference type="InterPro" id="IPR056179">
    <property type="entry name" value="DHQS_C"/>
</dbReference>
<dbReference type="Pfam" id="PF00501">
    <property type="entry name" value="AMP-binding"/>
    <property type="match status" value="1"/>
</dbReference>
<dbReference type="Pfam" id="PF24621">
    <property type="entry name" value="DHQS_C"/>
    <property type="match status" value="1"/>
</dbReference>
<dbReference type="InterPro" id="IPR036736">
    <property type="entry name" value="ACP-like_sf"/>
</dbReference>
<dbReference type="SUPFAM" id="SSF56801">
    <property type="entry name" value="Acetyl-CoA synthetase-like"/>
    <property type="match status" value="1"/>
</dbReference>
<dbReference type="InterPro" id="IPR035872">
    <property type="entry name" value="EEVS-like"/>
</dbReference>
<evidence type="ECO:0000256" key="5">
    <source>
        <dbReference type="ARBA" id="ARBA00023239"/>
    </source>
</evidence>
<evidence type="ECO:0000259" key="7">
    <source>
        <dbReference type="PROSITE" id="PS50075"/>
    </source>
</evidence>
<dbReference type="FunFam" id="1.20.1090.10:FF:000015">
    <property type="entry name" value="3-dehydroquinate synthase protein"/>
    <property type="match status" value="1"/>
</dbReference>
<dbReference type="VEuPathDB" id="FungiDB:F4678DRAFT_471297"/>
<dbReference type="GO" id="GO:0005524">
    <property type="term" value="F:ATP binding"/>
    <property type="evidence" value="ECO:0007669"/>
    <property type="project" value="UniProtKB-UniRule"/>
</dbReference>
<organism evidence="9 10">
    <name type="scientific">Xylaria arbuscula</name>
    <dbReference type="NCBI Taxonomy" id="114810"/>
    <lineage>
        <taxon>Eukaryota</taxon>
        <taxon>Fungi</taxon>
        <taxon>Dikarya</taxon>
        <taxon>Ascomycota</taxon>
        <taxon>Pezizomycotina</taxon>
        <taxon>Sordariomycetes</taxon>
        <taxon>Xylariomycetidae</taxon>
        <taxon>Xylariales</taxon>
        <taxon>Xylariaceae</taxon>
        <taxon>Xylaria</taxon>
    </lineage>
</organism>
<keyword evidence="10" id="KW-1185">Reference proteome</keyword>
<keyword evidence="3 6" id="KW-0547">Nucleotide-binding</keyword>
<dbReference type="SUPFAM" id="SSF56059">
    <property type="entry name" value="Glutathione synthetase ATP-binding domain-like"/>
    <property type="match status" value="1"/>
</dbReference>
<dbReference type="PROSITE" id="PS50075">
    <property type="entry name" value="CARRIER"/>
    <property type="match status" value="1"/>
</dbReference>
<protein>
    <recommendedName>
        <fullName evidence="11">Carrier domain-containing protein</fullName>
    </recommendedName>
</protein>
<proteinExistence type="predicted"/>
<dbReference type="GO" id="GO:0017000">
    <property type="term" value="P:antibiotic biosynthetic process"/>
    <property type="evidence" value="ECO:0007669"/>
    <property type="project" value="InterPro"/>
</dbReference>
<dbReference type="Gene3D" id="3.40.50.720">
    <property type="entry name" value="NAD(P)-binding Rossmann-like Domain"/>
    <property type="match status" value="1"/>
</dbReference>
<evidence type="ECO:0000256" key="2">
    <source>
        <dbReference type="ARBA" id="ARBA00022723"/>
    </source>
</evidence>
<dbReference type="Gene3D" id="3.40.50.12780">
    <property type="entry name" value="N-terminal domain of ligase-like"/>
    <property type="match status" value="1"/>
</dbReference>
<feature type="domain" description="Carrier" evidence="7">
    <location>
        <begin position="1523"/>
        <end position="1601"/>
    </location>
</feature>
<evidence type="ECO:0000256" key="6">
    <source>
        <dbReference type="PROSITE-ProRule" id="PRU00409"/>
    </source>
</evidence>
<evidence type="ECO:0000313" key="10">
    <source>
        <dbReference type="Proteomes" id="UP001148614"/>
    </source>
</evidence>
<keyword evidence="2" id="KW-0479">Metal-binding</keyword>
<dbReference type="SUPFAM" id="SSF51735">
    <property type="entry name" value="NAD(P)-binding Rossmann-fold domains"/>
    <property type="match status" value="1"/>
</dbReference>
<dbReference type="GO" id="GO:0003856">
    <property type="term" value="F:3-dehydroquinate synthase activity"/>
    <property type="evidence" value="ECO:0007669"/>
    <property type="project" value="TreeGrafter"/>
</dbReference>
<keyword evidence="5" id="KW-0456">Lyase</keyword>
<evidence type="ECO:0000256" key="1">
    <source>
        <dbReference type="ARBA" id="ARBA00001911"/>
    </source>
</evidence>
<dbReference type="InterPro" id="IPR050071">
    <property type="entry name" value="Dehydroquinate_synthase"/>
</dbReference>
<dbReference type="InterPro" id="IPR013120">
    <property type="entry name" value="FAR_NAD-bd"/>
</dbReference>
<dbReference type="Gene3D" id="3.40.50.1970">
    <property type="match status" value="1"/>
</dbReference>
<dbReference type="InterPro" id="IPR000873">
    <property type="entry name" value="AMP-dep_synth/lig_dom"/>
</dbReference>
<dbReference type="InterPro" id="IPR036291">
    <property type="entry name" value="NAD(P)-bd_dom_sf"/>
</dbReference>
<evidence type="ECO:0000256" key="4">
    <source>
        <dbReference type="ARBA" id="ARBA00023027"/>
    </source>
</evidence>
<dbReference type="GO" id="GO:0046872">
    <property type="term" value="F:metal ion binding"/>
    <property type="evidence" value="ECO:0007669"/>
    <property type="project" value="UniProtKB-KW"/>
</dbReference>
<dbReference type="PANTHER" id="PTHR43622:SF3">
    <property type="entry name" value="2-EPI-5-EPI-VALIOLONE SYNTHASE"/>
    <property type="match status" value="1"/>
</dbReference>